<dbReference type="PANTHER" id="PTHR43053:SF3">
    <property type="entry name" value="ALPHA-GALACTOSIDASE C-RELATED"/>
    <property type="match status" value="1"/>
</dbReference>
<dbReference type="RefSeq" id="WP_348640803.1">
    <property type="nucleotide sequence ID" value="NZ_JACCCW010000001.1"/>
</dbReference>
<dbReference type="Pfam" id="PF16874">
    <property type="entry name" value="Glyco_hydro_36C"/>
    <property type="match status" value="1"/>
</dbReference>
<comment type="caution">
    <text evidence="10">The sequence shown here is derived from an EMBL/GenBank/DDBJ whole genome shotgun (WGS) entry which is preliminary data.</text>
</comment>
<sequence>MRLARLNRLLPLLLLCPVLLIAQSARSQSIRYLEDKKLFVLEAGPASYVFGINQRGELQHVYWGGSVTRDADFKTPKPEGDWASFDLTTTTTPQEYAGWGAGLFSEPALKVTWPDGNRDLVLHYDSHKIAGNTLTVTLKDISRPIYVALQYEVYPETGIIKRQSTIENRGKTPILIESAQAATWTLPKSDNYRLRSLTGRWAGEWQLQEQPVNPGMTEVLESRRGSTSHQANPWFALDQQGSNDQEHGDVFFGALAWSGNWRISIEETPEHRVRVTGGYNPFDFGYTLAAGQSLDTPAFYAGYTGKGIGEASRLMHRFERTKILPDSSGLKTRPILYNSWEATEFSVDEQGQKSLADKAAAMGIERFVMDDGWFGKRNGDHAGLGDWYVNPQKFPHGLGSLISYVNGLGMSFGLWVEPEMVNPDSDLYRKHPDWAMHFDGRPHTEGRNQLLLNLAREDVKEYTFHWLDDLVTNNKIAFLKWDYNRNFSEPGWPEVPVDQQKKIWVQFTKNYYEIIDRLRQKHPGLEIETCSGGGGRVDLGILQRTDEVWPSDNTEAFDRLRIQRGFTYAYTPHIMMAWVTDVPNMNGRSVSLQYRFLVAMQGSLAVGSNLNKFSEAELSESKQFVASYKEIRETVQTGLLYRLTPATDNDFIANEYVAEDGKQAAVFAFLHSQQLGSSVAPLHVLGLDEQAVYRIRVIETPSSKEASTSLGSLIDSGTLSGAYLMHHGIDLTLHGDYDSALYVLEKVPNETATK</sequence>
<dbReference type="InterPro" id="IPR050985">
    <property type="entry name" value="Alpha-glycosidase_related"/>
</dbReference>
<dbReference type="InterPro" id="IPR017853">
    <property type="entry name" value="GH"/>
</dbReference>
<feature type="binding site" evidence="7">
    <location>
        <begin position="370"/>
        <end position="371"/>
    </location>
    <ligand>
        <name>substrate</name>
    </ligand>
</feature>
<dbReference type="Pfam" id="PF16875">
    <property type="entry name" value="Glyco_hydro_36N"/>
    <property type="match status" value="1"/>
</dbReference>
<dbReference type="EMBL" id="JACCCW010000001">
    <property type="protein sequence ID" value="NYF78959.1"/>
    <property type="molecule type" value="Genomic_DNA"/>
</dbReference>
<dbReference type="Pfam" id="PF02065">
    <property type="entry name" value="Melibiase"/>
    <property type="match status" value="1"/>
</dbReference>
<dbReference type="PANTHER" id="PTHR43053">
    <property type="entry name" value="GLYCOSIDASE FAMILY 31"/>
    <property type="match status" value="1"/>
</dbReference>
<comment type="catalytic activity">
    <reaction evidence="1 5">
        <text>Hydrolysis of terminal, non-reducing alpha-D-galactose residues in alpha-D-galactosides, including galactose oligosaccharides, galactomannans and galactolipids.</text>
        <dbReference type="EC" id="3.2.1.22"/>
    </reaction>
</comment>
<dbReference type="SUPFAM" id="SSF51445">
    <property type="entry name" value="(Trans)glycosidases"/>
    <property type="match status" value="1"/>
</dbReference>
<evidence type="ECO:0000256" key="3">
    <source>
        <dbReference type="ARBA" id="ARBA00022801"/>
    </source>
</evidence>
<dbReference type="InterPro" id="IPR031704">
    <property type="entry name" value="Glyco_hydro_36_N"/>
</dbReference>
<dbReference type="PRINTS" id="PR00743">
    <property type="entry name" value="GLHYDRLASE36"/>
</dbReference>
<evidence type="ECO:0000259" key="8">
    <source>
        <dbReference type="Pfam" id="PF16874"/>
    </source>
</evidence>
<protein>
    <recommendedName>
        <fullName evidence="2 5">Alpha-galactosidase</fullName>
        <ecNumber evidence="2 5">3.2.1.22</ecNumber>
    </recommendedName>
</protein>
<feature type="binding site" evidence="7">
    <location>
        <begin position="480"/>
        <end position="484"/>
    </location>
    <ligand>
        <name>substrate</name>
    </ligand>
</feature>
<feature type="binding site" evidence="7">
    <location>
        <position position="201"/>
    </location>
    <ligand>
        <name>substrate</name>
    </ligand>
</feature>
<dbReference type="InterPro" id="IPR031705">
    <property type="entry name" value="Glyco_hydro_36_C"/>
</dbReference>
<keyword evidence="11" id="KW-1185">Reference proteome</keyword>
<accession>A0A7Y9PFX0</accession>
<dbReference type="CDD" id="cd14791">
    <property type="entry name" value="GH36"/>
    <property type="match status" value="1"/>
</dbReference>
<evidence type="ECO:0000256" key="5">
    <source>
        <dbReference type="PIRNR" id="PIRNR005536"/>
    </source>
</evidence>
<keyword evidence="3 5" id="KW-0378">Hydrolase</keyword>
<evidence type="ECO:0000256" key="4">
    <source>
        <dbReference type="ARBA" id="ARBA00023295"/>
    </source>
</evidence>
<dbReference type="PROSITE" id="PS00512">
    <property type="entry name" value="ALPHA_GALACTOSIDASE"/>
    <property type="match status" value="1"/>
</dbReference>
<feature type="domain" description="Glycosyl hydrolase family 36 N-terminal" evidence="9">
    <location>
        <begin position="56"/>
        <end position="289"/>
    </location>
</feature>
<dbReference type="InterPro" id="IPR038417">
    <property type="entry name" value="Alpga-gal_N_sf"/>
</dbReference>
<feature type="binding site" evidence="7">
    <location>
        <position position="447"/>
    </location>
    <ligand>
        <name>substrate</name>
    </ligand>
</feature>
<dbReference type="Proteomes" id="UP000589520">
    <property type="component" value="Unassembled WGS sequence"/>
</dbReference>
<gene>
    <name evidence="10" type="ORF">HDF17_001246</name>
</gene>
<evidence type="ECO:0000313" key="11">
    <source>
        <dbReference type="Proteomes" id="UP000589520"/>
    </source>
</evidence>
<dbReference type="AlphaFoldDB" id="A0A7Y9PFX0"/>
<proteinExistence type="inferred from homology"/>
<feature type="active site" description="Proton donor" evidence="6">
    <location>
        <position position="552"/>
    </location>
</feature>
<dbReference type="InterPro" id="IPR002252">
    <property type="entry name" value="Glyco_hydro_36"/>
</dbReference>
<name>A0A7Y9PFX0_9BACT</name>
<evidence type="ECO:0000256" key="7">
    <source>
        <dbReference type="PIRSR" id="PIRSR005536-2"/>
    </source>
</evidence>
<dbReference type="Gene3D" id="3.20.20.70">
    <property type="entry name" value="Aldolase class I"/>
    <property type="match status" value="1"/>
</dbReference>
<evidence type="ECO:0000313" key="10">
    <source>
        <dbReference type="EMBL" id="NYF78959.1"/>
    </source>
</evidence>
<evidence type="ECO:0000259" key="9">
    <source>
        <dbReference type="Pfam" id="PF16875"/>
    </source>
</evidence>
<reference evidence="10 11" key="1">
    <citation type="submission" date="2020-07" db="EMBL/GenBank/DDBJ databases">
        <title>Genomic Encyclopedia of Type Strains, Phase IV (KMG-V): Genome sequencing to study the core and pangenomes of soil and plant-associated prokaryotes.</title>
        <authorList>
            <person name="Whitman W."/>
        </authorList>
    </citation>
    <scope>NUCLEOTIDE SEQUENCE [LARGE SCALE GENOMIC DNA]</scope>
    <source>
        <strain evidence="10 11">X4EP2</strain>
    </source>
</reference>
<feature type="active site" description="Nucleophile" evidence="6">
    <location>
        <position position="482"/>
    </location>
</feature>
<feature type="binding site" evidence="7">
    <location>
        <position position="530"/>
    </location>
    <ligand>
        <name>substrate</name>
    </ligand>
</feature>
<dbReference type="Gene3D" id="2.70.98.60">
    <property type="entry name" value="alpha-galactosidase from lactobacil brevis"/>
    <property type="match status" value="1"/>
</dbReference>
<dbReference type="FunFam" id="3.20.20.70:FF:000118">
    <property type="entry name" value="Alpha-galactosidase"/>
    <property type="match status" value="1"/>
</dbReference>
<dbReference type="Gene3D" id="2.60.40.1180">
    <property type="entry name" value="Golgi alpha-mannosidase II"/>
    <property type="match status" value="1"/>
</dbReference>
<dbReference type="GO" id="GO:0016052">
    <property type="term" value="P:carbohydrate catabolic process"/>
    <property type="evidence" value="ECO:0007669"/>
    <property type="project" value="InterPro"/>
</dbReference>
<dbReference type="InterPro" id="IPR013780">
    <property type="entry name" value="Glyco_hydro_b"/>
</dbReference>
<organism evidence="10 11">
    <name type="scientific">Granulicella arctica</name>
    <dbReference type="NCBI Taxonomy" id="940613"/>
    <lineage>
        <taxon>Bacteria</taxon>
        <taxon>Pseudomonadati</taxon>
        <taxon>Acidobacteriota</taxon>
        <taxon>Terriglobia</taxon>
        <taxon>Terriglobales</taxon>
        <taxon>Acidobacteriaceae</taxon>
        <taxon>Granulicella</taxon>
    </lineage>
</organism>
<evidence type="ECO:0000256" key="6">
    <source>
        <dbReference type="PIRSR" id="PIRSR005536-1"/>
    </source>
</evidence>
<keyword evidence="4 5" id="KW-0326">Glycosidase</keyword>
<feature type="domain" description="Glycosyl hydrolase family 36 C-terminal" evidence="8">
    <location>
        <begin position="653"/>
        <end position="744"/>
    </location>
</feature>
<dbReference type="InterPro" id="IPR000111">
    <property type="entry name" value="Glyco_hydro_27/36_CS"/>
</dbReference>
<dbReference type="EC" id="3.2.1.22" evidence="2 5"/>
<dbReference type="GO" id="GO:0004557">
    <property type="term" value="F:alpha-galactosidase activity"/>
    <property type="evidence" value="ECO:0007669"/>
    <property type="project" value="UniProtKB-UniRule"/>
</dbReference>
<evidence type="ECO:0000256" key="1">
    <source>
        <dbReference type="ARBA" id="ARBA00001255"/>
    </source>
</evidence>
<comment type="similarity">
    <text evidence="5">Belongs to the glycosyl hydrolase.</text>
</comment>
<dbReference type="InterPro" id="IPR013785">
    <property type="entry name" value="Aldolase_TIM"/>
</dbReference>
<evidence type="ECO:0000256" key="2">
    <source>
        <dbReference type="ARBA" id="ARBA00012755"/>
    </source>
</evidence>
<dbReference type="PIRSF" id="PIRSF005536">
    <property type="entry name" value="Agal"/>
    <property type="match status" value="1"/>
</dbReference>
<feature type="binding site" evidence="7">
    <location>
        <position position="552"/>
    </location>
    <ligand>
        <name>substrate</name>
    </ligand>
</feature>